<gene>
    <name evidence="7" type="ORF">C5167_034762</name>
</gene>
<dbReference type="Pfam" id="PF07714">
    <property type="entry name" value="PK_Tyr_Ser-Thr"/>
    <property type="match status" value="1"/>
</dbReference>
<dbReference type="GO" id="GO:0005886">
    <property type="term" value="C:plasma membrane"/>
    <property type="evidence" value="ECO:0007669"/>
    <property type="project" value="TreeGrafter"/>
</dbReference>
<protein>
    <recommendedName>
        <fullName evidence="6">Protein kinase domain-containing protein</fullName>
    </recommendedName>
</protein>
<dbReference type="SUPFAM" id="SSF56112">
    <property type="entry name" value="Protein kinase-like (PK-like)"/>
    <property type="match status" value="1"/>
</dbReference>
<dbReference type="PANTHER" id="PTHR27002:SF181">
    <property type="entry name" value="RECEPTOR-LIKE SERINE_THREONINE-PROTEIN KINASE"/>
    <property type="match status" value="1"/>
</dbReference>
<dbReference type="AlphaFoldDB" id="A0A4Y7KHX8"/>
<dbReference type="InterPro" id="IPR000719">
    <property type="entry name" value="Prot_kinase_dom"/>
</dbReference>
<dbReference type="InterPro" id="IPR011009">
    <property type="entry name" value="Kinase-like_dom_sf"/>
</dbReference>
<dbReference type="Gramene" id="RZC71495">
    <property type="protein sequence ID" value="RZC71495"/>
    <property type="gene ID" value="C5167_034762"/>
</dbReference>
<dbReference type="InterPro" id="IPR021820">
    <property type="entry name" value="S-locus_recpt_kinase_C"/>
</dbReference>
<feature type="domain" description="Protein kinase" evidence="6">
    <location>
        <begin position="1"/>
        <end position="153"/>
    </location>
</feature>
<dbReference type="OMA" id="PRHEHEN"/>
<keyword evidence="8" id="KW-1185">Reference proteome</keyword>
<reference evidence="7 8" key="1">
    <citation type="journal article" date="2018" name="Science">
        <title>The opium poppy genome and morphinan production.</title>
        <authorList>
            <person name="Guo L."/>
            <person name="Winzer T."/>
            <person name="Yang X."/>
            <person name="Li Y."/>
            <person name="Ning Z."/>
            <person name="He Z."/>
            <person name="Teodor R."/>
            <person name="Lu Y."/>
            <person name="Bowser T.A."/>
            <person name="Graham I.A."/>
            <person name="Ye K."/>
        </authorList>
    </citation>
    <scope>NUCLEOTIDE SEQUENCE [LARGE SCALE GENOMIC DNA]</scope>
    <source>
        <strain evidence="8">cv. HN1</strain>
        <tissue evidence="7">Leaves</tissue>
    </source>
</reference>
<dbReference type="PANTHER" id="PTHR27002">
    <property type="entry name" value="RECEPTOR-LIKE SERINE/THREONINE-PROTEIN KINASE SD1-8"/>
    <property type="match status" value="1"/>
</dbReference>
<evidence type="ECO:0000256" key="1">
    <source>
        <dbReference type="ARBA" id="ARBA00022527"/>
    </source>
</evidence>
<evidence type="ECO:0000256" key="4">
    <source>
        <dbReference type="ARBA" id="ARBA00022777"/>
    </source>
</evidence>
<name>A0A4Y7KHX8_PAPSO</name>
<proteinExistence type="predicted"/>
<organism evidence="7 8">
    <name type="scientific">Papaver somniferum</name>
    <name type="common">Opium poppy</name>
    <dbReference type="NCBI Taxonomy" id="3469"/>
    <lineage>
        <taxon>Eukaryota</taxon>
        <taxon>Viridiplantae</taxon>
        <taxon>Streptophyta</taxon>
        <taxon>Embryophyta</taxon>
        <taxon>Tracheophyta</taxon>
        <taxon>Spermatophyta</taxon>
        <taxon>Magnoliopsida</taxon>
        <taxon>Ranunculales</taxon>
        <taxon>Papaveraceae</taxon>
        <taxon>Papaveroideae</taxon>
        <taxon>Papaver</taxon>
    </lineage>
</organism>
<dbReference type="Gene3D" id="1.10.510.10">
    <property type="entry name" value="Transferase(Phosphotransferase) domain 1"/>
    <property type="match status" value="1"/>
</dbReference>
<keyword evidence="5" id="KW-0067">ATP-binding</keyword>
<evidence type="ECO:0000256" key="2">
    <source>
        <dbReference type="ARBA" id="ARBA00022679"/>
    </source>
</evidence>
<keyword evidence="1" id="KW-0723">Serine/threonine-protein kinase</keyword>
<evidence type="ECO:0000256" key="5">
    <source>
        <dbReference type="ARBA" id="ARBA00022840"/>
    </source>
</evidence>
<evidence type="ECO:0000256" key="3">
    <source>
        <dbReference type="ARBA" id="ARBA00022741"/>
    </source>
</evidence>
<sequence>MNAKISDFGMARIFGEKQSEASTRRVVGTCGYMPPEYAMEGIFSVKSDVFSFGVVLLEILSGKRSNRFYLTEHAQTLLNYAWNLWNEGKGLDFIDQFLIEFASAPAEELLRCLHIGLLCVQEDAADRPTMSYVLVMLGSDKSIDLPQPTHPAFSVGRFASGLMGQSSSSNNLYSVNDLTVSNFTAR</sequence>
<keyword evidence="4" id="KW-0418">Kinase</keyword>
<dbReference type="Pfam" id="PF11883">
    <property type="entry name" value="DUF3403"/>
    <property type="match status" value="1"/>
</dbReference>
<evidence type="ECO:0000313" key="7">
    <source>
        <dbReference type="EMBL" id="RZC71495.1"/>
    </source>
</evidence>
<dbReference type="FunFam" id="1.10.510.10:FF:001722">
    <property type="entry name" value="G-type lectin S-receptor-like serine/threonine-protein kinase B120"/>
    <property type="match status" value="1"/>
</dbReference>
<dbReference type="Proteomes" id="UP000316621">
    <property type="component" value="Chromosome 7"/>
</dbReference>
<dbReference type="GO" id="GO:0004674">
    <property type="term" value="F:protein serine/threonine kinase activity"/>
    <property type="evidence" value="ECO:0007669"/>
    <property type="project" value="UniProtKB-KW"/>
</dbReference>
<dbReference type="GO" id="GO:0005524">
    <property type="term" value="F:ATP binding"/>
    <property type="evidence" value="ECO:0007669"/>
    <property type="project" value="UniProtKB-KW"/>
</dbReference>
<evidence type="ECO:0000313" key="8">
    <source>
        <dbReference type="Proteomes" id="UP000316621"/>
    </source>
</evidence>
<dbReference type="PROSITE" id="PS50011">
    <property type="entry name" value="PROTEIN_KINASE_DOM"/>
    <property type="match status" value="1"/>
</dbReference>
<evidence type="ECO:0000259" key="6">
    <source>
        <dbReference type="PROSITE" id="PS50011"/>
    </source>
</evidence>
<keyword evidence="2" id="KW-0808">Transferase</keyword>
<accession>A0A4Y7KHX8</accession>
<dbReference type="EMBL" id="CM010721">
    <property type="protein sequence ID" value="RZC71495.1"/>
    <property type="molecule type" value="Genomic_DNA"/>
</dbReference>
<dbReference type="InterPro" id="IPR001245">
    <property type="entry name" value="Ser-Thr/Tyr_kinase_cat_dom"/>
</dbReference>
<keyword evidence="3" id="KW-0547">Nucleotide-binding</keyword>